<reference evidence="1 2" key="1">
    <citation type="submission" date="2015-06" db="EMBL/GenBank/DDBJ databases">
        <title>Genome sequence of Pseudoalteromonas aliena.</title>
        <authorList>
            <person name="Xie B.-B."/>
            <person name="Rong J.-C."/>
            <person name="Qin Q.-L."/>
            <person name="Zhang Y.-Z."/>
        </authorList>
    </citation>
    <scope>NUCLEOTIDE SEQUENCE [LARGE SCALE GENOMIC DNA]</scope>
    <source>
        <strain evidence="1 2">SW19</strain>
    </source>
</reference>
<proteinExistence type="predicted"/>
<protein>
    <submittedName>
        <fullName evidence="1">Uncharacterized protein</fullName>
    </submittedName>
</protein>
<accession>A0ABR9E4F9</accession>
<sequence length="300" mass="34680">MKLIQWTLFIDMLGYRDINGAINSEAKAKEFISFMEDNKGGLDFSNRPEVKEQYKKDKSFDLYMYYDVQHAFISDSLIITFTPKEVKSLKNNQLKYMHSANALFIILMRLQAVIFNCFSQKGLFLRGGISTKYCYIKDHFVVGEGLISAYKAESSLAIHPRIVFSPEVLEDKQLKNSITKLSDIMYGGHNIIKLDDDGVHYLDYLGYNLSQVDLNVKMVSDQAKINLPMYLYGLEQSKLFFQRHSEAIEGKLTELESRKAGLNASEIQKLQKVIDKFIWLKNYHNSTLLNHEKFAEYVVN</sequence>
<evidence type="ECO:0000313" key="1">
    <source>
        <dbReference type="EMBL" id="MBE0361458.1"/>
    </source>
</evidence>
<dbReference type="Proteomes" id="UP000648482">
    <property type="component" value="Unassembled WGS sequence"/>
</dbReference>
<evidence type="ECO:0000313" key="2">
    <source>
        <dbReference type="Proteomes" id="UP000648482"/>
    </source>
</evidence>
<organism evidence="1 2">
    <name type="scientific">Pseudoalteromonas aliena SW19</name>
    <dbReference type="NCBI Taxonomy" id="1314866"/>
    <lineage>
        <taxon>Bacteria</taxon>
        <taxon>Pseudomonadati</taxon>
        <taxon>Pseudomonadota</taxon>
        <taxon>Gammaproteobacteria</taxon>
        <taxon>Alteromonadales</taxon>
        <taxon>Pseudoalteromonadaceae</taxon>
        <taxon>Pseudoalteromonas</taxon>
    </lineage>
</organism>
<comment type="caution">
    <text evidence="1">The sequence shown here is derived from an EMBL/GenBank/DDBJ whole genome shotgun (WGS) entry which is preliminary data.</text>
</comment>
<dbReference type="RefSeq" id="WP_170174618.1">
    <property type="nucleotide sequence ID" value="NZ_AQGU01000029.1"/>
</dbReference>
<dbReference type="EMBL" id="AQGU01000029">
    <property type="protein sequence ID" value="MBE0361458.1"/>
    <property type="molecule type" value="Genomic_DNA"/>
</dbReference>
<keyword evidence="2" id="KW-1185">Reference proteome</keyword>
<name>A0ABR9E4F9_9GAMM</name>
<gene>
    <name evidence="1" type="ORF">PALI_b0436</name>
</gene>